<feature type="region of interest" description="Disordered" evidence="1">
    <location>
        <begin position="67"/>
        <end position="92"/>
    </location>
</feature>
<evidence type="ECO:0000313" key="3">
    <source>
        <dbReference type="EMBL" id="CAG8435476.1"/>
    </source>
</evidence>
<accession>A0A9N8V5J1</accession>
<dbReference type="EMBL" id="CAJVPP010000023">
    <property type="protein sequence ID" value="CAG8435476.1"/>
    <property type="molecule type" value="Genomic_DNA"/>
</dbReference>
<evidence type="ECO:0000256" key="1">
    <source>
        <dbReference type="SAM" id="MobiDB-lite"/>
    </source>
</evidence>
<evidence type="ECO:0000256" key="2">
    <source>
        <dbReference type="SAM" id="SignalP"/>
    </source>
</evidence>
<gene>
    <name evidence="3" type="ORF">FMOSSE_LOCUS262</name>
</gene>
<keyword evidence="4" id="KW-1185">Reference proteome</keyword>
<sequence>MKSFALFFIVLFIISCLPVTIHSQEPKSTEVVATTSSTQTALIPDEATEVVAPPTSVTVTSVTNTFSSTTTGTTTTTGTHTGTGTSTSSPTASAAAVPMRHDMTNIAGACVVAAAIALF</sequence>
<dbReference type="Proteomes" id="UP000789375">
    <property type="component" value="Unassembled WGS sequence"/>
</dbReference>
<proteinExistence type="predicted"/>
<feature type="signal peptide" evidence="2">
    <location>
        <begin position="1"/>
        <end position="23"/>
    </location>
</feature>
<evidence type="ECO:0000313" key="4">
    <source>
        <dbReference type="Proteomes" id="UP000789375"/>
    </source>
</evidence>
<dbReference type="PROSITE" id="PS51257">
    <property type="entry name" value="PROKAR_LIPOPROTEIN"/>
    <property type="match status" value="1"/>
</dbReference>
<comment type="caution">
    <text evidence="3">The sequence shown here is derived from an EMBL/GenBank/DDBJ whole genome shotgun (WGS) entry which is preliminary data.</text>
</comment>
<name>A0A9N8V5J1_FUNMO</name>
<protein>
    <submittedName>
        <fullName evidence="3">9994_t:CDS:1</fullName>
    </submittedName>
</protein>
<keyword evidence="2" id="KW-0732">Signal</keyword>
<feature type="chain" id="PRO_5040262377" evidence="2">
    <location>
        <begin position="24"/>
        <end position="119"/>
    </location>
</feature>
<dbReference type="AlphaFoldDB" id="A0A9N8V5J1"/>
<reference evidence="3" key="1">
    <citation type="submission" date="2021-06" db="EMBL/GenBank/DDBJ databases">
        <authorList>
            <person name="Kallberg Y."/>
            <person name="Tangrot J."/>
            <person name="Rosling A."/>
        </authorList>
    </citation>
    <scope>NUCLEOTIDE SEQUENCE</scope>
    <source>
        <strain evidence="3">87-6 pot B 2015</strain>
    </source>
</reference>
<organism evidence="3 4">
    <name type="scientific">Funneliformis mosseae</name>
    <name type="common">Endomycorrhizal fungus</name>
    <name type="synonym">Glomus mosseae</name>
    <dbReference type="NCBI Taxonomy" id="27381"/>
    <lineage>
        <taxon>Eukaryota</taxon>
        <taxon>Fungi</taxon>
        <taxon>Fungi incertae sedis</taxon>
        <taxon>Mucoromycota</taxon>
        <taxon>Glomeromycotina</taxon>
        <taxon>Glomeromycetes</taxon>
        <taxon>Glomerales</taxon>
        <taxon>Glomeraceae</taxon>
        <taxon>Funneliformis</taxon>
    </lineage>
</organism>